<reference evidence="1" key="1">
    <citation type="submission" date="2015-04" db="UniProtKB">
        <authorList>
            <consortium name="EnsemblPlants"/>
        </authorList>
    </citation>
    <scope>IDENTIFICATION</scope>
</reference>
<dbReference type="Proteomes" id="UP000026961">
    <property type="component" value="Chromosome 3"/>
</dbReference>
<keyword evidence="2" id="KW-1185">Reference proteome</keyword>
<reference evidence="1" key="2">
    <citation type="submission" date="2018-05" db="EMBL/GenBank/DDBJ databases">
        <title>OgluRS3 (Oryza glumaepatula Reference Sequence Version 3).</title>
        <authorList>
            <person name="Zhang J."/>
            <person name="Kudrna D."/>
            <person name="Lee S."/>
            <person name="Talag J."/>
            <person name="Welchert J."/>
            <person name="Wing R.A."/>
        </authorList>
    </citation>
    <scope>NUCLEOTIDE SEQUENCE [LARGE SCALE GENOMIC DNA]</scope>
</reference>
<evidence type="ECO:0000313" key="1">
    <source>
        <dbReference type="EnsemblPlants" id="OGLUM03G41420.1"/>
    </source>
</evidence>
<dbReference type="Gramene" id="OGLUM03G41420.1">
    <property type="protein sequence ID" value="OGLUM03G41420.1"/>
    <property type="gene ID" value="OGLUM03G41420"/>
</dbReference>
<dbReference type="AlphaFoldDB" id="A0A0D9ZG21"/>
<dbReference type="EnsemblPlants" id="OGLUM03G41420.1">
    <property type="protein sequence ID" value="OGLUM03G41420.1"/>
    <property type="gene ID" value="OGLUM03G41420"/>
</dbReference>
<protein>
    <submittedName>
        <fullName evidence="1">Uncharacterized protein</fullName>
    </submittedName>
</protein>
<name>A0A0D9ZG21_9ORYZ</name>
<proteinExistence type="predicted"/>
<evidence type="ECO:0000313" key="2">
    <source>
        <dbReference type="Proteomes" id="UP000026961"/>
    </source>
</evidence>
<accession>A0A0D9ZG21</accession>
<dbReference type="HOGENOM" id="CLU_2546302_0_0_1"/>
<organism evidence="1">
    <name type="scientific">Oryza glumipatula</name>
    <dbReference type="NCBI Taxonomy" id="40148"/>
    <lineage>
        <taxon>Eukaryota</taxon>
        <taxon>Viridiplantae</taxon>
        <taxon>Streptophyta</taxon>
        <taxon>Embryophyta</taxon>
        <taxon>Tracheophyta</taxon>
        <taxon>Spermatophyta</taxon>
        <taxon>Magnoliopsida</taxon>
        <taxon>Liliopsida</taxon>
        <taxon>Poales</taxon>
        <taxon>Poaceae</taxon>
        <taxon>BOP clade</taxon>
        <taxon>Oryzoideae</taxon>
        <taxon>Oryzeae</taxon>
        <taxon>Oryzinae</taxon>
        <taxon>Oryza</taxon>
    </lineage>
</organism>
<sequence>MEPLLASLPRFLHNPLFSSLSRCPPHPPPLATLAVALTLGWRAAVPRRKVVVAPSRCAGYLHRTVGHGDKGRCHRRQGGRGAP</sequence>